<accession>A0A655TCA5</accession>
<dbReference type="Proteomes" id="UP000041770">
    <property type="component" value="Unassembled WGS sequence"/>
</dbReference>
<evidence type="ECO:0000313" key="2">
    <source>
        <dbReference type="Proteomes" id="UP000041770"/>
    </source>
</evidence>
<evidence type="ECO:0000313" key="1">
    <source>
        <dbReference type="EMBL" id="CSC37349.1"/>
    </source>
</evidence>
<organism evidence="1 2">
    <name type="scientific">Vibrio cholerae</name>
    <dbReference type="NCBI Taxonomy" id="666"/>
    <lineage>
        <taxon>Bacteria</taxon>
        <taxon>Pseudomonadati</taxon>
        <taxon>Pseudomonadota</taxon>
        <taxon>Gammaproteobacteria</taxon>
        <taxon>Vibrionales</taxon>
        <taxon>Vibrionaceae</taxon>
        <taxon>Vibrio</taxon>
    </lineage>
</organism>
<name>A0A655TCA5_VIBCL</name>
<protein>
    <submittedName>
        <fullName evidence="1">Uncharacterized protein</fullName>
    </submittedName>
</protein>
<dbReference type="AlphaFoldDB" id="A0A655TCA5"/>
<gene>
    <name evidence="1" type="ORF">ERS013200_01246</name>
</gene>
<reference evidence="1 2" key="1">
    <citation type="submission" date="2015-07" db="EMBL/GenBank/DDBJ databases">
        <authorList>
            <consortium name="Pathogen Informatics"/>
        </authorList>
    </citation>
    <scope>NUCLEOTIDE SEQUENCE [LARGE SCALE GENOMIC DNA]</scope>
    <source>
        <strain evidence="1 2">A316</strain>
    </source>
</reference>
<proteinExistence type="predicted"/>
<sequence length="66" mass="6958">MSLSWICCPKFTVLSSLPITKSSASPTQLSCAATLLLPVTSVGKLKVNSVLTCLVIFTSLLSSPWS</sequence>
<dbReference type="EMBL" id="CWQY01000006">
    <property type="protein sequence ID" value="CSC37349.1"/>
    <property type="molecule type" value="Genomic_DNA"/>
</dbReference>